<keyword evidence="2" id="KW-1185">Reference proteome</keyword>
<dbReference type="EMBL" id="JBAHYK010002164">
    <property type="protein sequence ID" value="KAL0565684.1"/>
    <property type="molecule type" value="Genomic_DNA"/>
</dbReference>
<reference evidence="1 2" key="1">
    <citation type="submission" date="2024-02" db="EMBL/GenBank/DDBJ databases">
        <title>A draft genome for the cacao thread blight pathogen Marasmius crinis-equi.</title>
        <authorList>
            <person name="Cohen S.P."/>
            <person name="Baruah I.K."/>
            <person name="Amoako-Attah I."/>
            <person name="Bukari Y."/>
            <person name="Meinhardt L.W."/>
            <person name="Bailey B.A."/>
        </authorList>
    </citation>
    <scope>NUCLEOTIDE SEQUENCE [LARGE SCALE GENOMIC DNA]</scope>
    <source>
        <strain evidence="1 2">GH-76</strain>
    </source>
</reference>
<evidence type="ECO:0000313" key="2">
    <source>
        <dbReference type="Proteomes" id="UP001465976"/>
    </source>
</evidence>
<feature type="non-terminal residue" evidence="1">
    <location>
        <position position="69"/>
    </location>
</feature>
<protein>
    <submittedName>
        <fullName evidence="1">Uncharacterized protein</fullName>
    </submittedName>
</protein>
<name>A0ABR3ES07_9AGAR</name>
<evidence type="ECO:0000313" key="1">
    <source>
        <dbReference type="EMBL" id="KAL0565684.1"/>
    </source>
</evidence>
<comment type="caution">
    <text evidence="1">The sequence shown here is derived from an EMBL/GenBank/DDBJ whole genome shotgun (WGS) entry which is preliminary data.</text>
</comment>
<organism evidence="1 2">
    <name type="scientific">Marasmius crinis-equi</name>
    <dbReference type="NCBI Taxonomy" id="585013"/>
    <lineage>
        <taxon>Eukaryota</taxon>
        <taxon>Fungi</taxon>
        <taxon>Dikarya</taxon>
        <taxon>Basidiomycota</taxon>
        <taxon>Agaricomycotina</taxon>
        <taxon>Agaricomycetes</taxon>
        <taxon>Agaricomycetidae</taxon>
        <taxon>Agaricales</taxon>
        <taxon>Marasmiineae</taxon>
        <taxon>Marasmiaceae</taxon>
        <taxon>Marasmius</taxon>
    </lineage>
</organism>
<sequence>MASLFLDIEAQVALSSDKEPDFDGEDDFIDDNHQYNDNVGPAMSSSGVPAHVGDDVLPFLDDLERRCRA</sequence>
<proteinExistence type="predicted"/>
<accession>A0ABR3ES07</accession>
<gene>
    <name evidence="1" type="ORF">V5O48_016334</name>
</gene>
<dbReference type="Proteomes" id="UP001465976">
    <property type="component" value="Unassembled WGS sequence"/>
</dbReference>